<dbReference type="AlphaFoldDB" id="A0A979FWS5"/>
<keyword evidence="9" id="KW-1185">Reference proteome</keyword>
<evidence type="ECO:0000256" key="4">
    <source>
        <dbReference type="ARBA" id="ARBA00022692"/>
    </source>
</evidence>
<comment type="similarity">
    <text evidence="2 7">Belongs to the XK family.</text>
</comment>
<dbReference type="PANTHER" id="PTHR16024">
    <property type="entry name" value="XK-RELATED PROTEIN"/>
    <property type="match status" value="1"/>
</dbReference>
<feature type="transmembrane region" description="Helical" evidence="7">
    <location>
        <begin position="395"/>
        <end position="413"/>
    </location>
</feature>
<keyword evidence="6 7" id="KW-0472">Membrane</keyword>
<feature type="transmembrane region" description="Helical" evidence="7">
    <location>
        <begin position="419"/>
        <end position="444"/>
    </location>
</feature>
<accession>A0A979FWS5</accession>
<dbReference type="Pfam" id="PF09815">
    <property type="entry name" value="XK-related"/>
    <property type="match status" value="2"/>
</dbReference>
<evidence type="ECO:0000256" key="7">
    <source>
        <dbReference type="RuleBase" id="RU910716"/>
    </source>
</evidence>
<evidence type="ECO:0000313" key="9">
    <source>
        <dbReference type="Proteomes" id="UP000694843"/>
    </source>
</evidence>
<dbReference type="GO" id="GO:0005886">
    <property type="term" value="C:plasma membrane"/>
    <property type="evidence" value="ECO:0007669"/>
    <property type="project" value="UniProtKB-SubCell"/>
</dbReference>
<feature type="region of interest" description="Disordered" evidence="8">
    <location>
        <begin position="1"/>
        <end position="57"/>
    </location>
</feature>
<evidence type="ECO:0000256" key="1">
    <source>
        <dbReference type="ARBA" id="ARBA00004651"/>
    </source>
</evidence>
<feature type="transmembrane region" description="Helical" evidence="7">
    <location>
        <begin position="366"/>
        <end position="383"/>
    </location>
</feature>
<dbReference type="KEGG" id="hazt:108665588"/>
<feature type="transmembrane region" description="Helical" evidence="7">
    <location>
        <begin position="330"/>
        <end position="354"/>
    </location>
</feature>
<evidence type="ECO:0000256" key="5">
    <source>
        <dbReference type="ARBA" id="ARBA00022989"/>
    </source>
</evidence>
<name>A0A979FWS5_HYAAZ</name>
<dbReference type="InterPro" id="IPR050895">
    <property type="entry name" value="XK-related_scramblase"/>
</dbReference>
<protein>
    <recommendedName>
        <fullName evidence="7">XK-related protein</fullName>
    </recommendedName>
</protein>
<gene>
    <name evidence="10" type="primary">LOC108665588</name>
</gene>
<evidence type="ECO:0000313" key="10">
    <source>
        <dbReference type="RefSeq" id="XP_047741721.1"/>
    </source>
</evidence>
<feature type="transmembrane region" description="Helical" evidence="7">
    <location>
        <begin position="208"/>
        <end position="234"/>
    </location>
</feature>
<sequence length="473" mass="52947">MSVEASEHRHVAFLKPPSEPEEVDDDAAQLPQSSDDEAGDTPTAFAGGARRLRQGSEADPPALHMEFTRWREAVVVVCLLFYVSDLLLDGFVVREFLLNGDIRQAWFTGFCMMVPNFYAGYKSLQCTACGGVAQVSLLLRYYHVLRYGYNSRAAAEAGDGRRQRQLMTQFLAESAEVAMLRLFIIFLEDAPICVLNLTQVFLTRPEDIAHVGFALGVVIAKLSCSITLGVVHYVSLTKIAYHASLYEITLSLQAPRSRKQMSYGSDKVSGSTCNTRLVASRTSRRELKRKNSPLLPTLPSLEDFQKRADFSPLAYLCFYLWQITNVGSRLVLYSLFASVLMQWVLLLAAVRWIINTVLILVDNPNLSLANCGYFGGVYLFTFVSTSTAQQYIRLMLYYALNAIECTAVAVIWWTNEPEVLYHVMGFSLLLGGTGMSVLLMLLYYGVAHPNSRDTWGRKWCRKITSGEVESSDL</sequence>
<dbReference type="Proteomes" id="UP000694843">
    <property type="component" value="Unplaced"/>
</dbReference>
<dbReference type="GeneID" id="108665588"/>
<feature type="transmembrane region" description="Helical" evidence="7">
    <location>
        <begin position="73"/>
        <end position="93"/>
    </location>
</feature>
<dbReference type="RefSeq" id="XP_047741721.1">
    <property type="nucleotide sequence ID" value="XM_047885765.1"/>
</dbReference>
<evidence type="ECO:0000256" key="3">
    <source>
        <dbReference type="ARBA" id="ARBA00022475"/>
    </source>
</evidence>
<proteinExistence type="inferred from homology"/>
<dbReference type="PANTHER" id="PTHR16024:SF6">
    <property type="entry name" value="XK-RELATED PROTEIN"/>
    <property type="match status" value="1"/>
</dbReference>
<keyword evidence="4 7" id="KW-0812">Transmembrane</keyword>
<evidence type="ECO:0000256" key="8">
    <source>
        <dbReference type="SAM" id="MobiDB-lite"/>
    </source>
</evidence>
<evidence type="ECO:0000256" key="2">
    <source>
        <dbReference type="ARBA" id="ARBA00008789"/>
    </source>
</evidence>
<comment type="subcellular location">
    <subcellularLocation>
        <location evidence="1">Cell membrane</location>
        <topology evidence="1">Multi-pass membrane protein</topology>
    </subcellularLocation>
    <subcellularLocation>
        <location evidence="7">Membrane</location>
        <topology evidence="7">Multi-pass membrane protein</topology>
    </subcellularLocation>
</comment>
<dbReference type="OrthoDB" id="6136301at2759"/>
<feature type="compositionally biased region" description="Basic and acidic residues" evidence="8">
    <location>
        <begin position="1"/>
        <end position="10"/>
    </location>
</feature>
<reference evidence="10" key="1">
    <citation type="submission" date="2025-08" db="UniProtKB">
        <authorList>
            <consortium name="RefSeq"/>
        </authorList>
    </citation>
    <scope>IDENTIFICATION</scope>
    <source>
        <tissue evidence="10">Whole organism</tissue>
    </source>
</reference>
<keyword evidence="5 7" id="KW-1133">Transmembrane helix</keyword>
<keyword evidence="3" id="KW-1003">Cell membrane</keyword>
<dbReference type="InterPro" id="IPR018629">
    <property type="entry name" value="XK-rel"/>
</dbReference>
<organism evidence="9 10">
    <name type="scientific">Hyalella azteca</name>
    <name type="common">Amphipod</name>
    <dbReference type="NCBI Taxonomy" id="294128"/>
    <lineage>
        <taxon>Eukaryota</taxon>
        <taxon>Metazoa</taxon>
        <taxon>Ecdysozoa</taxon>
        <taxon>Arthropoda</taxon>
        <taxon>Crustacea</taxon>
        <taxon>Multicrustacea</taxon>
        <taxon>Malacostraca</taxon>
        <taxon>Eumalacostraca</taxon>
        <taxon>Peracarida</taxon>
        <taxon>Amphipoda</taxon>
        <taxon>Senticaudata</taxon>
        <taxon>Talitrida</taxon>
        <taxon>Talitroidea</taxon>
        <taxon>Hyalellidae</taxon>
        <taxon>Hyalella</taxon>
    </lineage>
</organism>
<evidence type="ECO:0000256" key="6">
    <source>
        <dbReference type="ARBA" id="ARBA00023136"/>
    </source>
</evidence>